<dbReference type="Gene3D" id="3.30.420.40">
    <property type="match status" value="1"/>
</dbReference>
<evidence type="ECO:0000256" key="1">
    <source>
        <dbReference type="ARBA" id="ARBA00009283"/>
    </source>
</evidence>
<keyword evidence="6" id="KW-1133">Transmembrane helix</keyword>
<keyword evidence="6" id="KW-0472">Membrane</keyword>
<evidence type="ECO:0000256" key="4">
    <source>
        <dbReference type="PIRSR" id="PIRSR600407-2"/>
    </source>
</evidence>
<keyword evidence="6" id="KW-0812">Transmembrane</keyword>
<evidence type="ECO:0000256" key="5">
    <source>
        <dbReference type="SAM" id="Coils"/>
    </source>
</evidence>
<dbReference type="PANTHER" id="PTHR11782">
    <property type="entry name" value="ADENOSINE/GUANOSINE DIPHOSPHATASE"/>
    <property type="match status" value="1"/>
</dbReference>
<evidence type="ECO:0000313" key="7">
    <source>
        <dbReference type="EMBL" id="ORC86823.1"/>
    </source>
</evidence>
<dbReference type="PANTHER" id="PTHR11782:SF127">
    <property type="entry name" value="NTPASE, ISOFORM F"/>
    <property type="match status" value="1"/>
</dbReference>
<dbReference type="VEuPathDB" id="TriTrypDB:TM35_000251190"/>
<feature type="binding site" evidence="4">
    <location>
        <begin position="363"/>
        <end position="367"/>
    </location>
    <ligand>
        <name>ATP</name>
        <dbReference type="ChEBI" id="CHEBI:30616"/>
    </ligand>
</feature>
<comment type="similarity">
    <text evidence="1">Belongs to the GDA1/CD39 NTPase family.</text>
</comment>
<sequence length="629" mass="69895">MAVRRGKRAGCSPIAPVFALLTIALLMVVYFMAFTVGNSSMVSRGNQKLELTAHIVRMKTERYVQCQSQVQLLRNGQTTVTQAKEVVDGTRKNLETELELLKSRNELATQEVEECKLKKKELSGKQQEGTGSTQRTPFAEEEYQRYMAAIALINGSSRVGRQSTSDLLTALTREVEKQKKLWSESVKLMSECNNAATRYSVVFDAGSTGSRVHVFRYNLTIEPQNTTPKMSLLPFLQLNDELFVQNHAPLSKFDNVHDAAASLTDLLNAAKTYVPHSMHACVPIELKATAGLRRIGRERALAVLDAVRRHFQLGPFWVQKETDSVRILEGYEEGPLAWLTVNYLRGALGGNANSTATILDLGGGSTQIVIHPDDAKVLENQKKFTHEFHVNGRSYLVYQHSYEGNGLHAAKEQLLSAVMAAHASTKEAIPNNNNDNSPNTDNVGDNAHTKTVIDAFPCFPKGYIHQETNVSNIKDGGVSPSMEACVELFRRYVVRKNETCGSDTCGFNGVFQPNVKTASTGPVYAFSYYYDRLKPYMESEVITVGGVASIATRVCGEMKSMEEIKNKTEEKKNGILKEEMECFELSYMFTLLHHGFGYPYEQELHIAKKINGFETAWALGASLVTLEGK</sequence>
<dbReference type="OrthoDB" id="6372431at2759"/>
<dbReference type="Pfam" id="PF01150">
    <property type="entry name" value="GDA1_CD39"/>
    <property type="match status" value="1"/>
</dbReference>
<keyword evidence="4" id="KW-0067">ATP-binding</keyword>
<dbReference type="PROSITE" id="PS01238">
    <property type="entry name" value="GDA1_CD39_NTPASE"/>
    <property type="match status" value="1"/>
</dbReference>
<comment type="caution">
    <text evidence="7">The sequence shown here is derived from an EMBL/GenBank/DDBJ whole genome shotgun (WGS) entry which is preliminary data.</text>
</comment>
<organism evidence="7 8">
    <name type="scientific">Trypanosoma theileri</name>
    <dbReference type="NCBI Taxonomy" id="67003"/>
    <lineage>
        <taxon>Eukaryota</taxon>
        <taxon>Discoba</taxon>
        <taxon>Euglenozoa</taxon>
        <taxon>Kinetoplastea</taxon>
        <taxon>Metakinetoplastina</taxon>
        <taxon>Trypanosomatida</taxon>
        <taxon>Trypanosomatidae</taxon>
        <taxon>Trypanosoma</taxon>
    </lineage>
</organism>
<feature type="transmembrane region" description="Helical" evidence="6">
    <location>
        <begin position="12"/>
        <end position="33"/>
    </location>
</feature>
<dbReference type="GeneID" id="39987490"/>
<accession>A0A1X0NQR7</accession>
<dbReference type="STRING" id="67003.A0A1X0NQR7"/>
<dbReference type="InterPro" id="IPR000407">
    <property type="entry name" value="GDA1_CD39_NTPase"/>
</dbReference>
<keyword evidence="4" id="KW-0547">Nucleotide-binding</keyword>
<dbReference type="GO" id="GO:0005524">
    <property type="term" value="F:ATP binding"/>
    <property type="evidence" value="ECO:0007669"/>
    <property type="project" value="UniProtKB-KW"/>
</dbReference>
<evidence type="ECO:0000256" key="3">
    <source>
        <dbReference type="PIRSR" id="PIRSR600407-1"/>
    </source>
</evidence>
<name>A0A1X0NQR7_9TRYP</name>
<evidence type="ECO:0000313" key="8">
    <source>
        <dbReference type="Proteomes" id="UP000192257"/>
    </source>
</evidence>
<dbReference type="GO" id="GO:0016787">
    <property type="term" value="F:hydrolase activity"/>
    <property type="evidence" value="ECO:0007669"/>
    <property type="project" value="UniProtKB-KW"/>
</dbReference>
<dbReference type="EMBL" id="NBCO01000025">
    <property type="protein sequence ID" value="ORC86823.1"/>
    <property type="molecule type" value="Genomic_DNA"/>
</dbReference>
<dbReference type="RefSeq" id="XP_028880889.1">
    <property type="nucleotide sequence ID" value="XM_029027710.1"/>
</dbReference>
<reference evidence="7 8" key="1">
    <citation type="submission" date="2017-03" db="EMBL/GenBank/DDBJ databases">
        <title>An alternative strategy for trypanosome survival in the mammalian bloodstream revealed through genome and transcriptome analysis of the ubiquitous bovine parasite Trypanosoma (Megatrypanum) theileri.</title>
        <authorList>
            <person name="Kelly S."/>
            <person name="Ivens A."/>
            <person name="Mott A."/>
            <person name="O'Neill E."/>
            <person name="Emms D."/>
            <person name="Macleod O."/>
            <person name="Voorheis P."/>
            <person name="Matthews J."/>
            <person name="Matthews K."/>
            <person name="Carrington M."/>
        </authorList>
    </citation>
    <scope>NUCLEOTIDE SEQUENCE [LARGE SCALE GENOMIC DNA]</scope>
    <source>
        <strain evidence="7">Edinburgh</strain>
    </source>
</reference>
<evidence type="ECO:0000256" key="2">
    <source>
        <dbReference type="ARBA" id="ARBA00022801"/>
    </source>
</evidence>
<evidence type="ECO:0000256" key="6">
    <source>
        <dbReference type="SAM" id="Phobius"/>
    </source>
</evidence>
<proteinExistence type="inferred from homology"/>
<keyword evidence="8" id="KW-1185">Reference proteome</keyword>
<feature type="coiled-coil region" evidence="5">
    <location>
        <begin position="91"/>
        <end position="125"/>
    </location>
</feature>
<keyword evidence="5" id="KW-0175">Coiled coil</keyword>
<dbReference type="Proteomes" id="UP000192257">
    <property type="component" value="Unassembled WGS sequence"/>
</dbReference>
<dbReference type="Gene3D" id="3.30.420.150">
    <property type="entry name" value="Exopolyphosphatase. Domain 2"/>
    <property type="match status" value="1"/>
</dbReference>
<feature type="active site" description="Proton acceptor" evidence="3">
    <location>
        <position position="333"/>
    </location>
</feature>
<keyword evidence="2" id="KW-0378">Hydrolase</keyword>
<gene>
    <name evidence="7" type="ORF">TM35_000251190</name>
</gene>
<protein>
    <submittedName>
        <fullName evidence="7">Nucleoside phosphatase</fullName>
    </submittedName>
</protein>
<dbReference type="AlphaFoldDB" id="A0A1X0NQR7"/>